<name>A0ABU6QGS2_9FABA</name>
<proteinExistence type="predicted"/>
<evidence type="ECO:0000313" key="2">
    <source>
        <dbReference type="EMBL" id="MED6110742.1"/>
    </source>
</evidence>
<feature type="compositionally biased region" description="Basic residues" evidence="1">
    <location>
        <begin position="62"/>
        <end position="71"/>
    </location>
</feature>
<evidence type="ECO:0000256" key="1">
    <source>
        <dbReference type="SAM" id="MobiDB-lite"/>
    </source>
</evidence>
<feature type="compositionally biased region" description="Basic and acidic residues" evidence="1">
    <location>
        <begin position="74"/>
        <end position="114"/>
    </location>
</feature>
<keyword evidence="3" id="KW-1185">Reference proteome</keyword>
<sequence length="148" mass="17322">MACLRDPSHSQSQRGTRPPCRRSRKELRNTSTWRRHHNSENPSAENERGTIKEAEKSSERRNIRRERRRNNRNVVEKLAREGKLDRFIKSEGPSRRDNRRGDRANDRRSGDRPQDNNASRSEARHMYTISGGFAFGGSSKSSRKRHLK</sequence>
<feature type="compositionally biased region" description="Basic and acidic residues" evidence="1">
    <location>
        <begin position="45"/>
        <end position="61"/>
    </location>
</feature>
<organism evidence="2 3">
    <name type="scientific">Stylosanthes scabra</name>
    <dbReference type="NCBI Taxonomy" id="79078"/>
    <lineage>
        <taxon>Eukaryota</taxon>
        <taxon>Viridiplantae</taxon>
        <taxon>Streptophyta</taxon>
        <taxon>Embryophyta</taxon>
        <taxon>Tracheophyta</taxon>
        <taxon>Spermatophyta</taxon>
        <taxon>Magnoliopsida</taxon>
        <taxon>eudicotyledons</taxon>
        <taxon>Gunneridae</taxon>
        <taxon>Pentapetalae</taxon>
        <taxon>rosids</taxon>
        <taxon>fabids</taxon>
        <taxon>Fabales</taxon>
        <taxon>Fabaceae</taxon>
        <taxon>Papilionoideae</taxon>
        <taxon>50 kb inversion clade</taxon>
        <taxon>dalbergioids sensu lato</taxon>
        <taxon>Dalbergieae</taxon>
        <taxon>Pterocarpus clade</taxon>
        <taxon>Stylosanthes</taxon>
    </lineage>
</organism>
<dbReference type="Proteomes" id="UP001341840">
    <property type="component" value="Unassembled WGS sequence"/>
</dbReference>
<protein>
    <submittedName>
        <fullName evidence="2">Uncharacterized protein</fullName>
    </submittedName>
</protein>
<feature type="region of interest" description="Disordered" evidence="1">
    <location>
        <begin position="1"/>
        <end position="148"/>
    </location>
</feature>
<reference evidence="2 3" key="1">
    <citation type="journal article" date="2023" name="Plants (Basel)">
        <title>Bridging the Gap: Combining Genomics and Transcriptomics Approaches to Understand Stylosanthes scabra, an Orphan Legume from the Brazilian Caatinga.</title>
        <authorList>
            <person name="Ferreira-Neto J.R.C."/>
            <person name="da Silva M.D."/>
            <person name="Binneck E."/>
            <person name="de Melo N.F."/>
            <person name="da Silva R.H."/>
            <person name="de Melo A.L.T.M."/>
            <person name="Pandolfi V."/>
            <person name="Bustamante F.O."/>
            <person name="Brasileiro-Vidal A.C."/>
            <person name="Benko-Iseppon A.M."/>
        </authorList>
    </citation>
    <scope>NUCLEOTIDE SEQUENCE [LARGE SCALE GENOMIC DNA]</scope>
    <source>
        <tissue evidence="2">Leaves</tissue>
    </source>
</reference>
<feature type="compositionally biased region" description="Low complexity" evidence="1">
    <location>
        <begin position="130"/>
        <end position="140"/>
    </location>
</feature>
<comment type="caution">
    <text evidence="2">The sequence shown here is derived from an EMBL/GenBank/DDBJ whole genome shotgun (WGS) entry which is preliminary data.</text>
</comment>
<dbReference type="EMBL" id="JASCZI010000280">
    <property type="protein sequence ID" value="MED6110742.1"/>
    <property type="molecule type" value="Genomic_DNA"/>
</dbReference>
<gene>
    <name evidence="2" type="ORF">PIB30_045664</name>
</gene>
<evidence type="ECO:0000313" key="3">
    <source>
        <dbReference type="Proteomes" id="UP001341840"/>
    </source>
</evidence>
<accession>A0ABU6QGS2</accession>